<proteinExistence type="predicted"/>
<organism evidence="1 2">
    <name type="scientific">Catharanthus roseus</name>
    <name type="common">Madagascar periwinkle</name>
    <name type="synonym">Vinca rosea</name>
    <dbReference type="NCBI Taxonomy" id="4058"/>
    <lineage>
        <taxon>Eukaryota</taxon>
        <taxon>Viridiplantae</taxon>
        <taxon>Streptophyta</taxon>
        <taxon>Embryophyta</taxon>
        <taxon>Tracheophyta</taxon>
        <taxon>Spermatophyta</taxon>
        <taxon>Magnoliopsida</taxon>
        <taxon>eudicotyledons</taxon>
        <taxon>Gunneridae</taxon>
        <taxon>Pentapetalae</taxon>
        <taxon>asterids</taxon>
        <taxon>lamiids</taxon>
        <taxon>Gentianales</taxon>
        <taxon>Apocynaceae</taxon>
        <taxon>Rauvolfioideae</taxon>
        <taxon>Vinceae</taxon>
        <taxon>Catharanthinae</taxon>
        <taxon>Catharanthus</taxon>
    </lineage>
</organism>
<evidence type="ECO:0000313" key="1">
    <source>
        <dbReference type="EMBL" id="KAI5665919.1"/>
    </source>
</evidence>
<name>A0ACC0AYG1_CATRO</name>
<protein>
    <submittedName>
        <fullName evidence="1">Uncharacterized protein</fullName>
    </submittedName>
</protein>
<evidence type="ECO:0000313" key="2">
    <source>
        <dbReference type="Proteomes" id="UP001060085"/>
    </source>
</evidence>
<dbReference type="EMBL" id="CM044704">
    <property type="protein sequence ID" value="KAI5665919.1"/>
    <property type="molecule type" value="Genomic_DNA"/>
</dbReference>
<keyword evidence="2" id="KW-1185">Reference proteome</keyword>
<reference evidence="2" key="1">
    <citation type="journal article" date="2023" name="Nat. Plants">
        <title>Single-cell RNA sequencing provides a high-resolution roadmap for understanding the multicellular compartmentation of specialized metabolism.</title>
        <authorList>
            <person name="Sun S."/>
            <person name="Shen X."/>
            <person name="Li Y."/>
            <person name="Li Y."/>
            <person name="Wang S."/>
            <person name="Li R."/>
            <person name="Zhang H."/>
            <person name="Shen G."/>
            <person name="Guo B."/>
            <person name="Wei J."/>
            <person name="Xu J."/>
            <person name="St-Pierre B."/>
            <person name="Chen S."/>
            <person name="Sun C."/>
        </authorList>
    </citation>
    <scope>NUCLEOTIDE SEQUENCE [LARGE SCALE GENOMIC DNA]</scope>
</reference>
<accession>A0ACC0AYG1</accession>
<comment type="caution">
    <text evidence="1">The sequence shown here is derived from an EMBL/GenBank/DDBJ whole genome shotgun (WGS) entry which is preliminary data.</text>
</comment>
<sequence length="171" mass="19010">MYIPSSELTRGQLQEKPKKTEKEDRGEDAGVEEEGGIKKIGTEAATTTMQRGGRKNSIQRLGKKKEEKRSGSRLSKCVWSPLFLLLFLSVTSVYIHPYTGDASFCFGLEDVVALTPQNQLDFGLLDPFSLVGFLFGPVNDTLASDERRVRRNERMKGNWGSMTAESASQVT</sequence>
<dbReference type="Proteomes" id="UP001060085">
    <property type="component" value="Linkage Group LG04"/>
</dbReference>
<gene>
    <name evidence="1" type="ORF">M9H77_15772</name>
</gene>